<dbReference type="VEuPathDB" id="FungiDB:ASPWEDRAFT_173831"/>
<protein>
    <submittedName>
        <fullName evidence="1">Uncharacterized protein</fullName>
    </submittedName>
</protein>
<sequence>MVYGQIARYMDDCKCCYGILTTYNQTICLRRETMFTFLASPVLYHSQSSASGPNGEVLEKPCYTWPIWQVTVKETHATH</sequence>
<dbReference type="AlphaFoldDB" id="A0A1L9RHK0"/>
<dbReference type="RefSeq" id="XP_040688092.1">
    <property type="nucleotide sequence ID" value="XM_040831140.1"/>
</dbReference>
<dbReference type="Proteomes" id="UP000184383">
    <property type="component" value="Unassembled WGS sequence"/>
</dbReference>
<gene>
    <name evidence="1" type="ORF">ASPWEDRAFT_173831</name>
</gene>
<accession>A0A1L9RHK0</accession>
<evidence type="ECO:0000313" key="1">
    <source>
        <dbReference type="EMBL" id="OJJ34416.1"/>
    </source>
</evidence>
<dbReference type="EMBL" id="KV878213">
    <property type="protein sequence ID" value="OJJ34416.1"/>
    <property type="molecule type" value="Genomic_DNA"/>
</dbReference>
<dbReference type="OrthoDB" id="2156052at2759"/>
<organism evidence="1 2">
    <name type="scientific">Aspergillus wentii DTO 134E9</name>
    <dbReference type="NCBI Taxonomy" id="1073089"/>
    <lineage>
        <taxon>Eukaryota</taxon>
        <taxon>Fungi</taxon>
        <taxon>Dikarya</taxon>
        <taxon>Ascomycota</taxon>
        <taxon>Pezizomycotina</taxon>
        <taxon>Eurotiomycetes</taxon>
        <taxon>Eurotiomycetidae</taxon>
        <taxon>Eurotiales</taxon>
        <taxon>Aspergillaceae</taxon>
        <taxon>Aspergillus</taxon>
        <taxon>Aspergillus subgen. Cremei</taxon>
    </lineage>
</organism>
<proteinExistence type="predicted"/>
<keyword evidence="2" id="KW-1185">Reference proteome</keyword>
<name>A0A1L9RHK0_ASPWE</name>
<reference evidence="2" key="1">
    <citation type="journal article" date="2017" name="Genome Biol.">
        <title>Comparative genomics reveals high biological diversity and specific adaptations in the industrially and medically important fungal genus Aspergillus.</title>
        <authorList>
            <person name="de Vries R.P."/>
            <person name="Riley R."/>
            <person name="Wiebenga A."/>
            <person name="Aguilar-Osorio G."/>
            <person name="Amillis S."/>
            <person name="Uchima C.A."/>
            <person name="Anderluh G."/>
            <person name="Asadollahi M."/>
            <person name="Askin M."/>
            <person name="Barry K."/>
            <person name="Battaglia E."/>
            <person name="Bayram O."/>
            <person name="Benocci T."/>
            <person name="Braus-Stromeyer S.A."/>
            <person name="Caldana C."/>
            <person name="Canovas D."/>
            <person name="Cerqueira G.C."/>
            <person name="Chen F."/>
            <person name="Chen W."/>
            <person name="Choi C."/>
            <person name="Clum A."/>
            <person name="Dos Santos R.A."/>
            <person name="Damasio A.R."/>
            <person name="Diallinas G."/>
            <person name="Emri T."/>
            <person name="Fekete E."/>
            <person name="Flipphi M."/>
            <person name="Freyberg S."/>
            <person name="Gallo A."/>
            <person name="Gournas C."/>
            <person name="Habgood R."/>
            <person name="Hainaut M."/>
            <person name="Harispe M.L."/>
            <person name="Henrissat B."/>
            <person name="Hilden K.S."/>
            <person name="Hope R."/>
            <person name="Hossain A."/>
            <person name="Karabika E."/>
            <person name="Karaffa L."/>
            <person name="Karanyi Z."/>
            <person name="Krasevec N."/>
            <person name="Kuo A."/>
            <person name="Kusch H."/>
            <person name="LaButti K."/>
            <person name="Lagendijk E.L."/>
            <person name="Lapidus A."/>
            <person name="Levasseur A."/>
            <person name="Lindquist E."/>
            <person name="Lipzen A."/>
            <person name="Logrieco A.F."/>
            <person name="MacCabe A."/>
            <person name="Maekelae M.R."/>
            <person name="Malavazi I."/>
            <person name="Melin P."/>
            <person name="Meyer V."/>
            <person name="Mielnichuk N."/>
            <person name="Miskei M."/>
            <person name="Molnar A.P."/>
            <person name="Mule G."/>
            <person name="Ngan C.Y."/>
            <person name="Orejas M."/>
            <person name="Orosz E."/>
            <person name="Ouedraogo J.P."/>
            <person name="Overkamp K.M."/>
            <person name="Park H.-S."/>
            <person name="Perrone G."/>
            <person name="Piumi F."/>
            <person name="Punt P.J."/>
            <person name="Ram A.F."/>
            <person name="Ramon A."/>
            <person name="Rauscher S."/>
            <person name="Record E."/>
            <person name="Riano-Pachon D.M."/>
            <person name="Robert V."/>
            <person name="Roehrig J."/>
            <person name="Ruller R."/>
            <person name="Salamov A."/>
            <person name="Salih N.S."/>
            <person name="Samson R.A."/>
            <person name="Sandor E."/>
            <person name="Sanguinetti M."/>
            <person name="Schuetze T."/>
            <person name="Sepcic K."/>
            <person name="Shelest E."/>
            <person name="Sherlock G."/>
            <person name="Sophianopoulou V."/>
            <person name="Squina F.M."/>
            <person name="Sun H."/>
            <person name="Susca A."/>
            <person name="Todd R.B."/>
            <person name="Tsang A."/>
            <person name="Unkles S.E."/>
            <person name="van de Wiele N."/>
            <person name="van Rossen-Uffink D."/>
            <person name="Oliveira J.V."/>
            <person name="Vesth T.C."/>
            <person name="Visser J."/>
            <person name="Yu J.-H."/>
            <person name="Zhou M."/>
            <person name="Andersen M.R."/>
            <person name="Archer D.B."/>
            <person name="Baker S.E."/>
            <person name="Benoit I."/>
            <person name="Brakhage A.A."/>
            <person name="Braus G.H."/>
            <person name="Fischer R."/>
            <person name="Frisvad J.C."/>
            <person name="Goldman G.H."/>
            <person name="Houbraken J."/>
            <person name="Oakley B."/>
            <person name="Pocsi I."/>
            <person name="Scazzocchio C."/>
            <person name="Seiboth B."/>
            <person name="vanKuyk P.A."/>
            <person name="Wortman J."/>
            <person name="Dyer P.S."/>
            <person name="Grigoriev I.V."/>
        </authorList>
    </citation>
    <scope>NUCLEOTIDE SEQUENCE [LARGE SCALE GENOMIC DNA]</scope>
    <source>
        <strain evidence="2">DTO 134E9</strain>
    </source>
</reference>
<evidence type="ECO:0000313" key="2">
    <source>
        <dbReference type="Proteomes" id="UP000184383"/>
    </source>
</evidence>
<dbReference type="GeneID" id="63746988"/>